<evidence type="ECO:0000313" key="2">
    <source>
        <dbReference type="Proteomes" id="UP000629287"/>
    </source>
</evidence>
<protein>
    <submittedName>
        <fullName evidence="1">Uncharacterized protein</fullName>
    </submittedName>
</protein>
<dbReference type="AlphaFoldDB" id="A0A8I0TP88"/>
<name>A0A8I0TP88_9ACTN</name>
<sequence>MPLLVPVLVPVQPSPSPSPSVSVAGAWRGCSVVFRLGPCPFQADDGGVIAEPAGVVVQDGAHEAAQGLGYGQAVGVVADEEVGEPVQAELPAACVACVASLGEPTVPRCRGVPPFNALRGGVS</sequence>
<keyword evidence="2" id="KW-1185">Reference proteome</keyword>
<dbReference type="EMBL" id="JADBGF010000001">
    <property type="protein sequence ID" value="MBE1594591.1"/>
    <property type="molecule type" value="Genomic_DNA"/>
</dbReference>
<evidence type="ECO:0000313" key="1">
    <source>
        <dbReference type="EMBL" id="MBE1594591.1"/>
    </source>
</evidence>
<accession>A0A8I0TP88</accession>
<gene>
    <name evidence="1" type="ORF">H4687_000720</name>
</gene>
<proteinExistence type="predicted"/>
<comment type="caution">
    <text evidence="1">The sequence shown here is derived from an EMBL/GenBank/DDBJ whole genome shotgun (WGS) entry which is preliminary data.</text>
</comment>
<dbReference type="Proteomes" id="UP000629287">
    <property type="component" value="Unassembled WGS sequence"/>
</dbReference>
<reference evidence="1 2" key="1">
    <citation type="submission" date="2020-10" db="EMBL/GenBank/DDBJ databases">
        <title>Sequencing the genomes of 1000 actinobacteria strains.</title>
        <authorList>
            <person name="Klenk H.-P."/>
        </authorList>
    </citation>
    <scope>NUCLEOTIDE SEQUENCE [LARGE SCALE GENOMIC DNA]</scope>
    <source>
        <strain evidence="1 2">DSM 41803</strain>
    </source>
</reference>
<organism evidence="1 2">
    <name type="scientific">Streptomyces stelliscabiei</name>
    <dbReference type="NCBI Taxonomy" id="146820"/>
    <lineage>
        <taxon>Bacteria</taxon>
        <taxon>Bacillati</taxon>
        <taxon>Actinomycetota</taxon>
        <taxon>Actinomycetes</taxon>
        <taxon>Kitasatosporales</taxon>
        <taxon>Streptomycetaceae</taxon>
        <taxon>Streptomyces</taxon>
    </lineage>
</organism>